<gene>
    <name evidence="1" type="ORF">HHT355_0747</name>
</gene>
<evidence type="ECO:0000313" key="2">
    <source>
        <dbReference type="Proteomes" id="UP000236497"/>
    </source>
</evidence>
<accession>A0A0H5SFY3</accession>
<dbReference type="EMBL" id="CVTD020000010">
    <property type="protein sequence ID" value="CRZ33950.1"/>
    <property type="molecule type" value="Genomic_DNA"/>
</dbReference>
<organism evidence="1 2">
    <name type="scientific">Herbinix hemicellulosilytica</name>
    <dbReference type="NCBI Taxonomy" id="1564487"/>
    <lineage>
        <taxon>Bacteria</taxon>
        <taxon>Bacillati</taxon>
        <taxon>Bacillota</taxon>
        <taxon>Clostridia</taxon>
        <taxon>Lachnospirales</taxon>
        <taxon>Lachnospiraceae</taxon>
        <taxon>Herbinix</taxon>
    </lineage>
</organism>
<name>A0A0H5SFY3_HERHM</name>
<evidence type="ECO:0000313" key="1">
    <source>
        <dbReference type="EMBL" id="CRZ33950.1"/>
    </source>
</evidence>
<proteinExistence type="predicted"/>
<sequence length="63" mass="7722">MIIYKMDCIAWGKISSAHYFRKMKQIPIFLLEEKEPIKYCIDFLSYLIYNRKKLVIIILFKMK</sequence>
<protein>
    <submittedName>
        <fullName evidence="1">Uncharacterized protein</fullName>
    </submittedName>
</protein>
<keyword evidence="2" id="KW-1185">Reference proteome</keyword>
<reference evidence="1 2" key="1">
    <citation type="submission" date="2015-06" db="EMBL/GenBank/DDBJ databases">
        <authorList>
            <person name="Wibberg Daniel"/>
        </authorList>
    </citation>
    <scope>NUCLEOTIDE SEQUENCE [LARGE SCALE GENOMIC DNA]</scope>
    <source>
        <strain evidence="1 2">T3/55T</strain>
    </source>
</reference>
<dbReference type="Proteomes" id="UP000236497">
    <property type="component" value="Unassembled WGS sequence"/>
</dbReference>
<dbReference type="AlphaFoldDB" id="A0A0H5SFY3"/>